<dbReference type="Gene3D" id="3.20.20.140">
    <property type="entry name" value="Metal-dependent hydrolases"/>
    <property type="match status" value="1"/>
</dbReference>
<accession>A0A0D0X5G9</accession>
<reference evidence="2 3" key="1">
    <citation type="submission" date="2015-01" db="EMBL/GenBank/DDBJ databases">
        <title>Sequencing and annotation of Micromonospora carbonacea strain JXNU-1 genome.</title>
        <authorList>
            <person name="Long Z."/>
            <person name="Huang Y."/>
            <person name="Jiang Y."/>
        </authorList>
    </citation>
    <scope>NUCLEOTIDE SEQUENCE [LARGE SCALE GENOMIC DNA]</scope>
    <source>
        <strain evidence="2 3">JXNU-1</strain>
    </source>
</reference>
<proteinExistence type="predicted"/>
<dbReference type="SUPFAM" id="SSF51338">
    <property type="entry name" value="Composite domain of metallo-dependent hydrolases"/>
    <property type="match status" value="1"/>
</dbReference>
<dbReference type="GO" id="GO:0005829">
    <property type="term" value="C:cytosol"/>
    <property type="evidence" value="ECO:0007669"/>
    <property type="project" value="TreeGrafter"/>
</dbReference>
<dbReference type="InterPro" id="IPR013108">
    <property type="entry name" value="Amidohydro_3"/>
</dbReference>
<dbReference type="Proteomes" id="UP000032254">
    <property type="component" value="Unassembled WGS sequence"/>
</dbReference>
<dbReference type="Pfam" id="PF07969">
    <property type="entry name" value="Amidohydro_3"/>
    <property type="match status" value="1"/>
</dbReference>
<dbReference type="InterPro" id="IPR050378">
    <property type="entry name" value="Metallo-dep_Hydrolases_sf"/>
</dbReference>
<dbReference type="InterPro" id="IPR011059">
    <property type="entry name" value="Metal-dep_hydrolase_composite"/>
</dbReference>
<dbReference type="GeneID" id="301305356"/>
<evidence type="ECO:0000313" key="2">
    <source>
        <dbReference type="EMBL" id="KIR66371.1"/>
    </source>
</evidence>
<dbReference type="CDD" id="cd01297">
    <property type="entry name" value="D-aminoacylase"/>
    <property type="match status" value="1"/>
</dbReference>
<sequence>MYDVVVRSGTVVDGTGDAARTGDVAISDGRIVAVGRVSGRGRREIDADGCIVTPGFVDIHTHFDGQVTWDPLLTPSCWHGVTTVVMGNCGVGFAPVTEPNREWLIGLMEGVEDIPGASLSEGIRWAWESFPEYLEAVAGLSRVMDVGAQVPHGAVRAYVMGERGAANEPATPEDIAAMTAIVREAMHAGALGFSTSRTTTHLAISGEPVPGTFAAEDELFALGGVLGELGTGVFQLVPAGAGGEPMEDQFREVKWMRRLSAQVGRPITFGLFQNDHEPHLWREIVDMARRANETEGAQLYPQIAGRPFSVIVGLESTHPFKRRPTYQEQLAHLPLAERVARMRDPEIRRRILAESPATVNPRAHLFPEDYEKYFPFGRQPDYEPGREDSVAAIAARAGRDCEEVMYDLLVAGDGTQTFLRPLLGYSEFSLDPIHQMLREPHCVVGLSDAGAHCRLICDASTPTSQLTHWARDRSRGERLGLEFVVHKQTWQTAALYGLRDRGLLRPGFKADVNVIDFDNLALRPPQFVHDLPAGGGRLIQRADGYRATLVSGEVTFVDGEHTGARPGRLVRGARDTAGARP</sequence>
<dbReference type="OrthoDB" id="3514520at2"/>
<dbReference type="AlphaFoldDB" id="A0A0D0X5G9"/>
<dbReference type="PANTHER" id="PTHR11647:SF1">
    <property type="entry name" value="COLLAPSIN RESPONSE MEDIATOR PROTEIN"/>
    <property type="match status" value="1"/>
</dbReference>
<dbReference type="GO" id="GO:0016812">
    <property type="term" value="F:hydrolase activity, acting on carbon-nitrogen (but not peptide) bonds, in cyclic amides"/>
    <property type="evidence" value="ECO:0007669"/>
    <property type="project" value="TreeGrafter"/>
</dbReference>
<dbReference type="SUPFAM" id="SSF51556">
    <property type="entry name" value="Metallo-dependent hydrolases"/>
    <property type="match status" value="1"/>
</dbReference>
<comment type="caution">
    <text evidence="2">The sequence shown here is derived from an EMBL/GenBank/DDBJ whole genome shotgun (WGS) entry which is preliminary data.</text>
</comment>
<dbReference type="EMBL" id="JXSX01000001">
    <property type="protein sequence ID" value="KIR66371.1"/>
    <property type="molecule type" value="Genomic_DNA"/>
</dbReference>
<keyword evidence="2" id="KW-0378">Hydrolase</keyword>
<name>A0A0D0X5G9_9ACTN</name>
<dbReference type="InterPro" id="IPR032466">
    <property type="entry name" value="Metal_Hydrolase"/>
</dbReference>
<feature type="domain" description="Amidohydrolase 3" evidence="1">
    <location>
        <begin position="43"/>
        <end position="556"/>
    </location>
</feature>
<evidence type="ECO:0000259" key="1">
    <source>
        <dbReference type="Pfam" id="PF07969"/>
    </source>
</evidence>
<evidence type="ECO:0000313" key="3">
    <source>
        <dbReference type="Proteomes" id="UP000032254"/>
    </source>
</evidence>
<organism evidence="2 3">
    <name type="scientific">Micromonospora haikouensis</name>
    <dbReference type="NCBI Taxonomy" id="686309"/>
    <lineage>
        <taxon>Bacteria</taxon>
        <taxon>Bacillati</taxon>
        <taxon>Actinomycetota</taxon>
        <taxon>Actinomycetes</taxon>
        <taxon>Micromonosporales</taxon>
        <taxon>Micromonosporaceae</taxon>
        <taxon>Micromonospora</taxon>
    </lineage>
</organism>
<dbReference type="RefSeq" id="WP_043963261.1">
    <property type="nucleotide sequence ID" value="NZ_JBEZEN010000044.1"/>
</dbReference>
<keyword evidence="3" id="KW-1185">Reference proteome</keyword>
<gene>
    <name evidence="2" type="ORF">TK50_14730</name>
</gene>
<dbReference type="PATRIC" id="fig|47853.6.peg.3111"/>
<protein>
    <submittedName>
        <fullName evidence="2">Amidohydrolase</fullName>
    </submittedName>
</protein>
<dbReference type="PANTHER" id="PTHR11647">
    <property type="entry name" value="HYDRANTOINASE/DIHYDROPYRIMIDINASE FAMILY MEMBER"/>
    <property type="match status" value="1"/>
</dbReference>